<protein>
    <submittedName>
        <fullName evidence="2">Uncharacterized protein</fullName>
    </submittedName>
</protein>
<feature type="region of interest" description="Disordered" evidence="1">
    <location>
        <begin position="1"/>
        <end position="22"/>
    </location>
</feature>
<name>A0A939P6T4_9ACTN</name>
<accession>A0A939P6T4</accession>
<evidence type="ECO:0000313" key="2">
    <source>
        <dbReference type="EMBL" id="MBO2446385.1"/>
    </source>
</evidence>
<evidence type="ECO:0000313" key="3">
    <source>
        <dbReference type="Proteomes" id="UP000669179"/>
    </source>
</evidence>
<comment type="caution">
    <text evidence="2">The sequence shown here is derived from an EMBL/GenBank/DDBJ whole genome shotgun (WGS) entry which is preliminary data.</text>
</comment>
<organism evidence="2 3">
    <name type="scientific">Actinomadura barringtoniae</name>
    <dbReference type="NCBI Taxonomy" id="1427535"/>
    <lineage>
        <taxon>Bacteria</taxon>
        <taxon>Bacillati</taxon>
        <taxon>Actinomycetota</taxon>
        <taxon>Actinomycetes</taxon>
        <taxon>Streptosporangiales</taxon>
        <taxon>Thermomonosporaceae</taxon>
        <taxon>Actinomadura</taxon>
    </lineage>
</organism>
<evidence type="ECO:0000256" key="1">
    <source>
        <dbReference type="SAM" id="MobiDB-lite"/>
    </source>
</evidence>
<keyword evidence="3" id="KW-1185">Reference proteome</keyword>
<proteinExistence type="predicted"/>
<sequence length="57" mass="6426">MGGKSIFGHGAQDIVEPTKAKRKRARARELMADHYEQYLKVATNRNGRPFDPATIRA</sequence>
<dbReference type="RefSeq" id="WP_208253997.1">
    <property type="nucleotide sequence ID" value="NZ_JAGEOJ010000002.1"/>
</dbReference>
<dbReference type="Proteomes" id="UP000669179">
    <property type="component" value="Unassembled WGS sequence"/>
</dbReference>
<dbReference type="AlphaFoldDB" id="A0A939P6T4"/>
<dbReference type="EMBL" id="JAGEOJ010000002">
    <property type="protein sequence ID" value="MBO2446385.1"/>
    <property type="molecule type" value="Genomic_DNA"/>
</dbReference>
<reference evidence="2" key="1">
    <citation type="submission" date="2021-03" db="EMBL/GenBank/DDBJ databases">
        <authorList>
            <person name="Kanchanasin P."/>
            <person name="Saeng-In P."/>
            <person name="Phongsopitanun W."/>
            <person name="Yuki M."/>
            <person name="Kudo T."/>
            <person name="Ohkuma M."/>
            <person name="Tanasupawat S."/>
        </authorList>
    </citation>
    <scope>NUCLEOTIDE SEQUENCE</scope>
    <source>
        <strain evidence="2">GKU 128</strain>
    </source>
</reference>
<gene>
    <name evidence="2" type="ORF">J4573_04735</name>
</gene>